<gene>
    <name evidence="1" type="ORF">AK812_SmicGene49142</name>
</gene>
<dbReference type="Proteomes" id="UP000186817">
    <property type="component" value="Unassembled WGS sequence"/>
</dbReference>
<evidence type="ECO:0000313" key="1">
    <source>
        <dbReference type="EMBL" id="OLP93525.1"/>
    </source>
</evidence>
<keyword evidence="2" id="KW-1185">Reference proteome</keyword>
<accession>A0A1Q9DEG8</accession>
<sequence length="112" mass="12958">MALTTQGLHGAMTQVRRLTRARCLGRTARHIMETEKLERILRRDKRNPYLGAVKRPPRQATQSVSFLQMFPREMLDWSFDDLEQEVKSGGKQAARAKIALHWLLSPLFDKPT</sequence>
<comment type="caution">
    <text evidence="1">The sequence shown here is derived from an EMBL/GenBank/DDBJ whole genome shotgun (WGS) entry which is preliminary data.</text>
</comment>
<reference evidence="1 2" key="1">
    <citation type="submission" date="2016-02" db="EMBL/GenBank/DDBJ databases">
        <title>Genome analysis of coral dinoflagellate symbionts highlights evolutionary adaptations to a symbiotic lifestyle.</title>
        <authorList>
            <person name="Aranda M."/>
            <person name="Li Y."/>
            <person name="Liew Y.J."/>
            <person name="Baumgarten S."/>
            <person name="Simakov O."/>
            <person name="Wilson M."/>
            <person name="Piel J."/>
            <person name="Ashoor H."/>
            <person name="Bougouffa S."/>
            <person name="Bajic V.B."/>
            <person name="Ryu T."/>
            <person name="Ravasi T."/>
            <person name="Bayer T."/>
            <person name="Micklem G."/>
            <person name="Kim H."/>
            <person name="Bhak J."/>
            <person name="Lajeunesse T.C."/>
            <person name="Voolstra C.R."/>
        </authorList>
    </citation>
    <scope>NUCLEOTIDE SEQUENCE [LARGE SCALE GENOMIC DNA]</scope>
    <source>
        <strain evidence="1 2">CCMP2467</strain>
    </source>
</reference>
<dbReference type="AlphaFoldDB" id="A0A1Q9DEG8"/>
<proteinExistence type="predicted"/>
<evidence type="ECO:0000313" key="2">
    <source>
        <dbReference type="Proteomes" id="UP000186817"/>
    </source>
</evidence>
<name>A0A1Q9DEG8_SYMMI</name>
<protein>
    <submittedName>
        <fullName evidence="1">Uncharacterized protein</fullName>
    </submittedName>
</protein>
<dbReference type="EMBL" id="LSRX01000577">
    <property type="protein sequence ID" value="OLP93525.1"/>
    <property type="molecule type" value="Genomic_DNA"/>
</dbReference>
<organism evidence="1 2">
    <name type="scientific">Symbiodinium microadriaticum</name>
    <name type="common">Dinoflagellate</name>
    <name type="synonym">Zooxanthella microadriatica</name>
    <dbReference type="NCBI Taxonomy" id="2951"/>
    <lineage>
        <taxon>Eukaryota</taxon>
        <taxon>Sar</taxon>
        <taxon>Alveolata</taxon>
        <taxon>Dinophyceae</taxon>
        <taxon>Suessiales</taxon>
        <taxon>Symbiodiniaceae</taxon>
        <taxon>Symbiodinium</taxon>
    </lineage>
</organism>